<dbReference type="EMBL" id="DSTX01000013">
    <property type="protein sequence ID" value="HFK21278.1"/>
    <property type="molecule type" value="Genomic_DNA"/>
</dbReference>
<organism evidence="1">
    <name type="scientific">Candidatus Methanomethylicus mesodigestus</name>
    <dbReference type="NCBI Taxonomy" id="1867258"/>
    <lineage>
        <taxon>Archaea</taxon>
        <taxon>Thermoproteota</taxon>
        <taxon>Methanosuratincolia</taxon>
        <taxon>Candidatus Methanomethylicales</taxon>
        <taxon>Candidatus Methanomethylicaceae</taxon>
        <taxon>Candidatus Methanomethylicus</taxon>
    </lineage>
</organism>
<proteinExistence type="predicted"/>
<protein>
    <submittedName>
        <fullName evidence="1">Uncharacterized protein</fullName>
    </submittedName>
</protein>
<reference evidence="1" key="1">
    <citation type="journal article" date="2020" name="mSystems">
        <title>Genome- and Community-Level Interaction Insights into Carbon Utilization and Element Cycling Functions of Hydrothermarchaeota in Hydrothermal Sediment.</title>
        <authorList>
            <person name="Zhou Z."/>
            <person name="Liu Y."/>
            <person name="Xu W."/>
            <person name="Pan J."/>
            <person name="Luo Z.H."/>
            <person name="Li M."/>
        </authorList>
    </citation>
    <scope>NUCLEOTIDE SEQUENCE [LARGE SCALE GENOMIC DNA]</scope>
    <source>
        <strain evidence="1">SpSt-468</strain>
    </source>
</reference>
<accession>A0A7C3N7Y3</accession>
<comment type="caution">
    <text evidence="1">The sequence shown here is derived from an EMBL/GenBank/DDBJ whole genome shotgun (WGS) entry which is preliminary data.</text>
</comment>
<name>A0A7C3N7Y3_9CREN</name>
<dbReference type="AlphaFoldDB" id="A0A7C3N7Y3"/>
<evidence type="ECO:0000313" key="1">
    <source>
        <dbReference type="EMBL" id="HFK21278.1"/>
    </source>
</evidence>
<gene>
    <name evidence="1" type="ORF">ENS19_08405</name>
</gene>
<sequence length="200" mass="22217">MRILVINETMPTVFGSIEQDGFDVKLHPSRDAPSMHLHSMIKETEMVFLFGNANEKRLFADDVWHLLRNKQVLSVGRSLALSELRDLLPLSKVSICSFYLSPQIDKALAVISSDQTVSDQDRQKVLAALKGCGDVLFLSDSVHGALDRELQKAIESLNENIRSIQKGVAIDDDIFEYAIGWLLYGLGYSVIRGKPLGSAI</sequence>